<evidence type="ECO:0000313" key="4">
    <source>
        <dbReference type="EMBL" id="ASV67155.1"/>
    </source>
</evidence>
<feature type="compositionally biased region" description="Acidic residues" evidence="1">
    <location>
        <begin position="558"/>
        <end position="585"/>
    </location>
</feature>
<organism evidence="4 5">
    <name type="scientific">Cytobacillus kochii</name>
    <dbReference type="NCBI Taxonomy" id="859143"/>
    <lineage>
        <taxon>Bacteria</taxon>
        <taxon>Bacillati</taxon>
        <taxon>Bacillota</taxon>
        <taxon>Bacilli</taxon>
        <taxon>Bacillales</taxon>
        <taxon>Bacillaceae</taxon>
        <taxon>Cytobacillus</taxon>
    </lineage>
</organism>
<sequence>MMKRFSTLVLYLFGFLLIWEWIRPLEQLTDTGNVWVFFLFLCIALAMDFLKWHWVLRFVINGAIIFFSLMYIYFLDQYGLIGSIPMMIQELFDNFLTMLQAQWTAITDMFRTLLFFILLWLMSYLIQYWLIQRRQIFIFFFMTLVYITVLDTFTPYNAEMAIIRTVICGFLMMGILAFYRQLEKEDIEAKTSKLSKWMIPLCGLVLMSSLIAFAAPKADPIWPDPVPYITSFNEDSRNEEAGGVRKIGYGEDDSLLGGSFVPDDTLVFVAKTEDPHYWKVETKDVYTGKGWELSEEDRGSEFFASGEEVPLESFSENENVVVEERVSNVQMNRARPQIVYPLGIKSFQSENIPFELNEALEKFSIRYAEDSLMPTYDVIFNEPTYSVNALTAVNNDNHGLDSAFYERYTQLPEDLPDRVRELAEEIVAGHDNWFNQIREIEGYFARSGFVYSQRDVAVPGPDEDYVDQFLFDTKLGYCDNFSTAMIVLARSAGIPTRWVKGFTEGERTNANGLTVGTYDITNNNAHSWVEAYFPGVGWIPFEPTTGFSNPVEYEFDLDEETTPNNAEETETPEPEERPDEAETTEQTETASSTFSLTELWDSVKEAVQQHWKKIILIIIVLAFIGYLTYIKRGKWLPYFYIWTYKHRNNDRDFEKAYLVLLHEFSRFGVKRKQGQTLHSFAKEVDRLLGHQQMSQLTDSYEAYLYSGKQEKGIWKRNKELWENLIKATIA</sequence>
<dbReference type="Gene3D" id="3.10.620.30">
    <property type="match status" value="1"/>
</dbReference>
<dbReference type="SUPFAM" id="SSF54001">
    <property type="entry name" value="Cysteine proteinases"/>
    <property type="match status" value="1"/>
</dbReference>
<dbReference type="InterPro" id="IPR052901">
    <property type="entry name" value="Bact_TGase-like"/>
</dbReference>
<dbReference type="InterPro" id="IPR002931">
    <property type="entry name" value="Transglutaminase-like"/>
</dbReference>
<accession>A0A248TG49</accession>
<keyword evidence="2" id="KW-1133">Transmembrane helix</keyword>
<dbReference type="RefSeq" id="WP_095370730.1">
    <property type="nucleotide sequence ID" value="NZ_CP022983.1"/>
</dbReference>
<dbReference type="InterPro" id="IPR038765">
    <property type="entry name" value="Papain-like_cys_pep_sf"/>
</dbReference>
<name>A0A248TG49_9BACI</name>
<dbReference type="InterPro" id="IPR021878">
    <property type="entry name" value="TgpA_N"/>
</dbReference>
<dbReference type="Proteomes" id="UP000215137">
    <property type="component" value="Chromosome"/>
</dbReference>
<keyword evidence="5" id="KW-1185">Reference proteome</keyword>
<dbReference type="Pfam" id="PF01841">
    <property type="entry name" value="Transglut_core"/>
    <property type="match status" value="1"/>
</dbReference>
<keyword evidence="2" id="KW-0812">Transmembrane</keyword>
<dbReference type="OrthoDB" id="9804872at2"/>
<dbReference type="EMBL" id="CP022983">
    <property type="protein sequence ID" value="ASV67155.1"/>
    <property type="molecule type" value="Genomic_DNA"/>
</dbReference>
<feature type="region of interest" description="Disordered" evidence="1">
    <location>
        <begin position="558"/>
        <end position="593"/>
    </location>
</feature>
<dbReference type="SMART" id="SM00460">
    <property type="entry name" value="TGc"/>
    <property type="match status" value="1"/>
</dbReference>
<feature type="transmembrane region" description="Helical" evidence="2">
    <location>
        <begin position="611"/>
        <end position="630"/>
    </location>
</feature>
<feature type="transmembrane region" description="Helical" evidence="2">
    <location>
        <begin position="162"/>
        <end position="182"/>
    </location>
</feature>
<evidence type="ECO:0000256" key="1">
    <source>
        <dbReference type="SAM" id="MobiDB-lite"/>
    </source>
</evidence>
<evidence type="ECO:0000256" key="2">
    <source>
        <dbReference type="SAM" id="Phobius"/>
    </source>
</evidence>
<keyword evidence="2" id="KW-0472">Membrane</keyword>
<gene>
    <name evidence="4" type="ORF">CKF48_07325</name>
</gene>
<dbReference type="PANTHER" id="PTHR42736">
    <property type="entry name" value="PROTEIN-GLUTAMINE GAMMA-GLUTAMYLTRANSFERASE"/>
    <property type="match status" value="1"/>
</dbReference>
<evidence type="ECO:0000313" key="5">
    <source>
        <dbReference type="Proteomes" id="UP000215137"/>
    </source>
</evidence>
<feature type="transmembrane region" description="Helical" evidence="2">
    <location>
        <begin position="109"/>
        <end position="130"/>
    </location>
</feature>
<feature type="transmembrane region" description="Helical" evidence="2">
    <location>
        <begin position="34"/>
        <end position="50"/>
    </location>
</feature>
<dbReference type="AlphaFoldDB" id="A0A248TG49"/>
<evidence type="ECO:0000259" key="3">
    <source>
        <dbReference type="SMART" id="SM00460"/>
    </source>
</evidence>
<proteinExistence type="predicted"/>
<dbReference type="KEGG" id="bko:CKF48_07325"/>
<feature type="domain" description="Transglutaminase-like" evidence="3">
    <location>
        <begin position="470"/>
        <end position="545"/>
    </location>
</feature>
<dbReference type="Pfam" id="PF11992">
    <property type="entry name" value="TgpA_N"/>
    <property type="match status" value="1"/>
</dbReference>
<reference evidence="4 5" key="1">
    <citation type="submission" date="2017-08" db="EMBL/GenBank/DDBJ databases">
        <title>Complete Genome Sequence of Bacillus kochii Oregon-R-modENCODE STRAIN BDGP4, isolated from Drosophila melanogaster gut.</title>
        <authorList>
            <person name="Wan K.H."/>
            <person name="Yu C."/>
            <person name="Park S."/>
            <person name="Hammonds A.S."/>
            <person name="Booth B.W."/>
            <person name="Celniker S.E."/>
        </authorList>
    </citation>
    <scope>NUCLEOTIDE SEQUENCE [LARGE SCALE GENOMIC DNA]</scope>
    <source>
        <strain evidence="4 5">BDGP4</strain>
    </source>
</reference>
<feature type="transmembrane region" description="Helical" evidence="2">
    <location>
        <begin position="137"/>
        <end position="156"/>
    </location>
</feature>
<feature type="transmembrane region" description="Helical" evidence="2">
    <location>
        <begin position="194"/>
        <end position="215"/>
    </location>
</feature>
<protein>
    <recommendedName>
        <fullName evidence="3">Transglutaminase-like domain-containing protein</fullName>
    </recommendedName>
</protein>
<dbReference type="PANTHER" id="PTHR42736:SF1">
    <property type="entry name" value="PROTEIN-GLUTAMINE GAMMA-GLUTAMYLTRANSFERASE"/>
    <property type="match status" value="1"/>
</dbReference>